<reference evidence="1 2" key="1">
    <citation type="submission" date="2023-07" db="EMBL/GenBank/DDBJ databases">
        <title>Genomic Encyclopedia of Type Strains, Phase IV (KMG-IV): sequencing the most valuable type-strain genomes for metagenomic binning, comparative biology and taxonomic classification.</title>
        <authorList>
            <person name="Goeker M."/>
        </authorList>
    </citation>
    <scope>NUCLEOTIDE SEQUENCE [LARGE SCALE GENOMIC DNA]</scope>
    <source>
        <strain evidence="1 2">DSM 12751</strain>
    </source>
</reference>
<dbReference type="RefSeq" id="WP_307395963.1">
    <property type="nucleotide sequence ID" value="NZ_BAAADK010000046.1"/>
</dbReference>
<name>A0ABT9W293_9BACI</name>
<dbReference type="Proteomes" id="UP001235840">
    <property type="component" value="Unassembled WGS sequence"/>
</dbReference>
<evidence type="ECO:0000313" key="2">
    <source>
        <dbReference type="Proteomes" id="UP001235840"/>
    </source>
</evidence>
<organism evidence="1 2">
    <name type="scientific">Caldalkalibacillus horti</name>
    <dbReference type="NCBI Taxonomy" id="77523"/>
    <lineage>
        <taxon>Bacteria</taxon>
        <taxon>Bacillati</taxon>
        <taxon>Bacillota</taxon>
        <taxon>Bacilli</taxon>
        <taxon>Bacillales</taxon>
        <taxon>Bacillaceae</taxon>
        <taxon>Caldalkalibacillus</taxon>
    </lineage>
</organism>
<accession>A0ABT9W293</accession>
<evidence type="ECO:0000313" key="1">
    <source>
        <dbReference type="EMBL" id="MDQ0167192.1"/>
    </source>
</evidence>
<sequence>MILNSEFTHRFSEVIRKDTSRFLHATDQVSSMIQEEGFIFKNKSLPFSLQPLVISAEESNYFKEVTEIILGSLEKLLEAYVTDPHIREFFSYYKEYEHLIMLNPGYQKKIRISRFDTIWYGGDQFKILEPNTCCPGGVVVLGKLKERYFQIPFIKEFLKEYKTNEFLCDAPSGFLMELVNAYREMGGPKHKPSIAFANYNGQFSYELSHMKKYAQDMGLEAVICDLRELKISESSLFYEDLCIDIIYNKVDQLELGKTDMQDVLTAIEKGYVCSVNSFASMFIGESKLTLALLTDKSFQEKYLTHDEVEAIRKHVPWTRKLENRTSEYEGATIDLLSFTRSNKDSLVLKIDNETRGSNVFIGNMVQQAEWDSLIEKNKDTNWVVQEYYPIKEICVPIAMDGDVSFVNKKFGIDMFMFGGKYAGVVSRISENSIINVGQGGFEQPVIEVVGVTEAMRNS</sequence>
<keyword evidence="2" id="KW-1185">Reference proteome</keyword>
<protein>
    <recommendedName>
        <fullName evidence="3">Glutathionylspermidine synthase pre-ATP-grasp-like domain-containing protein</fullName>
    </recommendedName>
</protein>
<comment type="caution">
    <text evidence="1">The sequence shown here is derived from an EMBL/GenBank/DDBJ whole genome shotgun (WGS) entry which is preliminary data.</text>
</comment>
<dbReference type="SUPFAM" id="SSF56059">
    <property type="entry name" value="Glutathione synthetase ATP-binding domain-like"/>
    <property type="match status" value="1"/>
</dbReference>
<gene>
    <name evidence="1" type="ORF">J2S11_003117</name>
</gene>
<proteinExistence type="predicted"/>
<evidence type="ECO:0008006" key="3">
    <source>
        <dbReference type="Google" id="ProtNLM"/>
    </source>
</evidence>
<dbReference type="EMBL" id="JAUSTY010000013">
    <property type="protein sequence ID" value="MDQ0167192.1"/>
    <property type="molecule type" value="Genomic_DNA"/>
</dbReference>